<evidence type="ECO:0000313" key="2">
    <source>
        <dbReference type="EMBL" id="SCU80498.1"/>
    </source>
</evidence>
<dbReference type="AlphaFoldDB" id="A0A1K0JES9"/>
<organism evidence="2">
    <name type="scientific">Cupriavidus necator</name>
    <name type="common">Alcaligenes eutrophus</name>
    <name type="synonym">Ralstonia eutropha</name>
    <dbReference type="NCBI Taxonomy" id="106590"/>
    <lineage>
        <taxon>Bacteria</taxon>
        <taxon>Pseudomonadati</taxon>
        <taxon>Pseudomonadota</taxon>
        <taxon>Betaproteobacteria</taxon>
        <taxon>Burkholderiales</taxon>
        <taxon>Burkholderiaceae</taxon>
        <taxon>Cupriavidus</taxon>
    </lineage>
</organism>
<reference evidence="2" key="1">
    <citation type="submission" date="2016-09" db="EMBL/GenBank/DDBJ databases">
        <authorList>
            <person name="Capua I."/>
            <person name="De Benedictis P."/>
            <person name="Joannis T."/>
            <person name="Lombin L.H."/>
            <person name="Cattoli G."/>
        </authorList>
    </citation>
    <scope>NUCLEOTIDE SEQUENCE</scope>
    <source>
        <strain evidence="2">B9</strain>
    </source>
</reference>
<name>A0A1K0JES9_CUPNE</name>
<dbReference type="Pfam" id="PF10517">
    <property type="entry name" value="DM13"/>
    <property type="match status" value="1"/>
</dbReference>
<dbReference type="RefSeq" id="WP_340527218.1">
    <property type="nucleotide sequence ID" value="NZ_FMSH01000333.1"/>
</dbReference>
<dbReference type="EMBL" id="FMSH01000333">
    <property type="protein sequence ID" value="SCU80498.1"/>
    <property type="molecule type" value="Genomic_DNA"/>
</dbReference>
<evidence type="ECO:0000259" key="1">
    <source>
        <dbReference type="PROSITE" id="PS51549"/>
    </source>
</evidence>
<protein>
    <recommendedName>
        <fullName evidence="1">DM13 domain-containing protein</fullName>
    </recommendedName>
</protein>
<proteinExistence type="predicted"/>
<dbReference type="InterPro" id="IPR019545">
    <property type="entry name" value="DM13_domain"/>
</dbReference>
<accession>A0A1K0JES9</accession>
<feature type="domain" description="DM13" evidence="1">
    <location>
        <begin position="56"/>
        <end position="161"/>
    </location>
</feature>
<dbReference type="PROSITE" id="PS51549">
    <property type="entry name" value="DM13"/>
    <property type="match status" value="1"/>
</dbReference>
<sequence>MPANPLRKPAILVLTHLAALAVGFAAGIYVLPILTEQAGASVEQVQAVSQQSRYTGTFRKDLAGSDALHWVSGQLHVSPQALAFEGSVAPGPDYRIYLAPEFVDNKEAFLRIKERSLQVSELKTFGNFTVALPAGVDPGRYAAVVIWCERFGQFIGAAKYR</sequence>
<gene>
    <name evidence="2" type="ORF">CNECB9_3990019</name>
</gene>